<dbReference type="STRING" id="1120990.SAMN03080614_102415"/>
<dbReference type="InterPro" id="IPR002731">
    <property type="entry name" value="ATPase_BadF"/>
</dbReference>
<dbReference type="PANTHER" id="PTHR43190">
    <property type="entry name" value="N-ACETYL-D-GLUCOSAMINE KINASE"/>
    <property type="match status" value="1"/>
</dbReference>
<dbReference type="InterPro" id="IPR052519">
    <property type="entry name" value="Euk-type_GlcNAc_Kinase"/>
</dbReference>
<dbReference type="PANTHER" id="PTHR43190:SF3">
    <property type="entry name" value="N-ACETYL-D-GLUCOSAMINE KINASE"/>
    <property type="match status" value="1"/>
</dbReference>
<dbReference type="Gene3D" id="3.30.420.40">
    <property type="match status" value="2"/>
</dbReference>
<organism evidence="2 3">
    <name type="scientific">Anaerobranca gottschalkii DSM 13577</name>
    <dbReference type="NCBI Taxonomy" id="1120990"/>
    <lineage>
        <taxon>Bacteria</taxon>
        <taxon>Bacillati</taxon>
        <taxon>Bacillota</taxon>
        <taxon>Clostridia</taxon>
        <taxon>Eubacteriales</taxon>
        <taxon>Proteinivoracaceae</taxon>
        <taxon>Anaerobranca</taxon>
    </lineage>
</organism>
<dbReference type="Pfam" id="PF01869">
    <property type="entry name" value="BcrAD_BadFG"/>
    <property type="match status" value="1"/>
</dbReference>
<dbReference type="OrthoDB" id="9772633at2"/>
<reference evidence="3" key="1">
    <citation type="submission" date="2016-10" db="EMBL/GenBank/DDBJ databases">
        <authorList>
            <person name="Varghese N."/>
            <person name="Submissions S."/>
        </authorList>
    </citation>
    <scope>NUCLEOTIDE SEQUENCE [LARGE SCALE GENOMIC DNA]</scope>
    <source>
        <strain evidence="3">DSM 13577</strain>
    </source>
</reference>
<sequence length="304" mass="32827">MKWVLGIDGGGSKTEAYAVDLKGKVLGVTVGESCNYYIIGLEKFIKNIRQLILQIASMTNLKIEDLVIISLGLAGVGNSRDKELILSKLEELHLSCKYIVNSDAKISLFSGTGKLTGITVISGTGSIAFGINQQGKEFRAGGWGHILGDEGSGYDIGRKGIIAAIKNLEDRGDQTLLTKIFQEDLGITDFRELIPIIYNDSNNKKFIASLSQTVVKAAEMGDSVANKILIDAGKELSNLVFSVIQRGFDGKFFGKVVVNGSILLKVDIVREAFTNLVKEKHEGIQVVFPQYSPALGAALLAIKM</sequence>
<name>A0A1I0AP54_9FIRM</name>
<dbReference type="EMBL" id="FOIF01000024">
    <property type="protein sequence ID" value="SES95553.1"/>
    <property type="molecule type" value="Genomic_DNA"/>
</dbReference>
<dbReference type="InterPro" id="IPR043129">
    <property type="entry name" value="ATPase_NBD"/>
</dbReference>
<feature type="domain" description="ATPase BadF/BadG/BcrA/BcrD type" evidence="1">
    <location>
        <begin position="5"/>
        <end position="301"/>
    </location>
</feature>
<evidence type="ECO:0000259" key="1">
    <source>
        <dbReference type="Pfam" id="PF01869"/>
    </source>
</evidence>
<evidence type="ECO:0000313" key="2">
    <source>
        <dbReference type="EMBL" id="SES95553.1"/>
    </source>
</evidence>
<dbReference type="CDD" id="cd24007">
    <property type="entry name" value="ASKHA_NBD_eukNAGK-like"/>
    <property type="match status" value="1"/>
</dbReference>
<evidence type="ECO:0000313" key="3">
    <source>
        <dbReference type="Proteomes" id="UP000243819"/>
    </source>
</evidence>
<accession>A0A1I0AP54</accession>
<proteinExistence type="predicted"/>
<dbReference type="SUPFAM" id="SSF53067">
    <property type="entry name" value="Actin-like ATPase domain"/>
    <property type="match status" value="2"/>
</dbReference>
<protein>
    <submittedName>
        <fullName evidence="2">BadF-type ATPase</fullName>
    </submittedName>
</protein>
<dbReference type="Proteomes" id="UP000243819">
    <property type="component" value="Unassembled WGS sequence"/>
</dbReference>
<dbReference type="AlphaFoldDB" id="A0A1I0AP54"/>
<keyword evidence="3" id="KW-1185">Reference proteome</keyword>
<gene>
    <name evidence="2" type="ORF">SAMN03080614_102415</name>
</gene>
<dbReference type="RefSeq" id="WP_091350695.1">
    <property type="nucleotide sequence ID" value="NZ_FOIF01000024.1"/>
</dbReference>